<protein>
    <submittedName>
        <fullName evidence="2">Uncharacterized protein</fullName>
    </submittedName>
</protein>
<evidence type="ECO:0000313" key="3">
    <source>
        <dbReference type="Proteomes" id="UP000273044"/>
    </source>
</evidence>
<sequence length="120" mass="12867">MSEPQQISWYSVVLLAGHLVMAGVATWSLWVLGSGLWVGAGAALLLLVAYGFLWRLRMAPAAQNRFTYRQRLTVHLILGPVVVVLAVLTSIWLPALVGVSLALLGDALASRADSQGLETD</sequence>
<organism evidence="2 3">
    <name type="scientific">Arachnia propionica</name>
    <dbReference type="NCBI Taxonomy" id="1750"/>
    <lineage>
        <taxon>Bacteria</taxon>
        <taxon>Bacillati</taxon>
        <taxon>Actinomycetota</taxon>
        <taxon>Actinomycetes</taxon>
        <taxon>Propionibacteriales</taxon>
        <taxon>Propionibacteriaceae</taxon>
        <taxon>Arachnia</taxon>
    </lineage>
</organism>
<dbReference type="AlphaFoldDB" id="A0A3S4TZM7"/>
<keyword evidence="1" id="KW-1133">Transmembrane helix</keyword>
<gene>
    <name evidence="2" type="ORF">NCTC12967_01134</name>
</gene>
<dbReference type="GeneID" id="64406614"/>
<accession>A0A3S4TZM7</accession>
<dbReference type="Proteomes" id="UP000273044">
    <property type="component" value="Chromosome"/>
</dbReference>
<evidence type="ECO:0000256" key="1">
    <source>
        <dbReference type="SAM" id="Phobius"/>
    </source>
</evidence>
<evidence type="ECO:0000313" key="2">
    <source>
        <dbReference type="EMBL" id="VEH69856.1"/>
    </source>
</evidence>
<keyword evidence="1" id="KW-0472">Membrane</keyword>
<dbReference type="RefSeq" id="WP_061787106.1">
    <property type="nucleotide sequence ID" value="NZ_LR134406.1"/>
</dbReference>
<proteinExistence type="predicted"/>
<keyword evidence="1" id="KW-0812">Transmembrane</keyword>
<reference evidence="2 3" key="1">
    <citation type="submission" date="2018-12" db="EMBL/GenBank/DDBJ databases">
        <authorList>
            <consortium name="Pathogen Informatics"/>
        </authorList>
    </citation>
    <scope>NUCLEOTIDE SEQUENCE [LARGE SCALE GENOMIC DNA]</scope>
    <source>
        <strain evidence="2 3">NCTC12967</strain>
    </source>
</reference>
<feature type="transmembrane region" description="Helical" evidence="1">
    <location>
        <begin position="7"/>
        <end position="30"/>
    </location>
</feature>
<name>A0A3S4TZM7_9ACTN</name>
<feature type="transmembrane region" description="Helical" evidence="1">
    <location>
        <begin position="77"/>
        <end position="104"/>
    </location>
</feature>
<keyword evidence="3" id="KW-1185">Reference proteome</keyword>
<feature type="transmembrane region" description="Helical" evidence="1">
    <location>
        <begin position="36"/>
        <end position="56"/>
    </location>
</feature>
<dbReference type="EMBL" id="LR134406">
    <property type="protein sequence ID" value="VEH69856.1"/>
    <property type="molecule type" value="Genomic_DNA"/>
</dbReference>